<dbReference type="AlphaFoldDB" id="A0A060HM97"/>
<accession>A0A060HM97</accession>
<reference evidence="1 2" key="1">
    <citation type="journal article" date="2014" name="Int. J. Syst. Evol. Microbiol.">
        <title>Nitrososphaera viennensis gen. nov., sp. nov., an aerobic and mesophilic, ammonia-oxidizing archaeon from soil and a member of the archaeal phylum Thaumarchaeota.</title>
        <authorList>
            <person name="Stieglmeier M."/>
            <person name="Klingl A."/>
            <person name="Alves R.J."/>
            <person name="Rittmann S.K."/>
            <person name="Melcher M."/>
            <person name="Leisch N."/>
            <person name="Schleper C."/>
        </authorList>
    </citation>
    <scope>NUCLEOTIDE SEQUENCE [LARGE SCALE GENOMIC DNA]</scope>
    <source>
        <strain evidence="1">EN76</strain>
    </source>
</reference>
<dbReference type="KEGG" id="nvn:NVIE_001200"/>
<dbReference type="Proteomes" id="UP000027093">
    <property type="component" value="Chromosome"/>
</dbReference>
<dbReference type="STRING" id="926571.NVIE_001200"/>
<sequence>MPRYNQKSVTVSISLKNKIKEYMKDYGFHSQPQAIEDALTLARGVRAVVTKKEAAVE</sequence>
<evidence type="ECO:0000313" key="1">
    <source>
        <dbReference type="EMBL" id="AIC14302.1"/>
    </source>
</evidence>
<dbReference type="HOGENOM" id="CLU_2985809_0_0_2"/>
<protein>
    <submittedName>
        <fullName evidence="1">Uncharacterized protein</fullName>
    </submittedName>
</protein>
<dbReference type="RefSeq" id="WP_158435010.1">
    <property type="nucleotide sequence ID" value="NZ_CP007536.1"/>
</dbReference>
<evidence type="ECO:0000313" key="2">
    <source>
        <dbReference type="Proteomes" id="UP000027093"/>
    </source>
</evidence>
<dbReference type="EMBL" id="CP007536">
    <property type="protein sequence ID" value="AIC14302.1"/>
    <property type="molecule type" value="Genomic_DNA"/>
</dbReference>
<gene>
    <name evidence="1" type="ORF">NVIE_001200</name>
</gene>
<proteinExistence type="predicted"/>
<keyword evidence="2" id="KW-1185">Reference proteome</keyword>
<dbReference type="GeneID" id="74945382"/>
<name>A0A060HM97_9ARCH</name>
<organism evidence="1 2">
    <name type="scientific">Nitrososphaera viennensis EN76</name>
    <dbReference type="NCBI Taxonomy" id="926571"/>
    <lineage>
        <taxon>Archaea</taxon>
        <taxon>Nitrososphaerota</taxon>
        <taxon>Nitrososphaeria</taxon>
        <taxon>Nitrososphaerales</taxon>
        <taxon>Nitrososphaeraceae</taxon>
        <taxon>Nitrososphaera</taxon>
    </lineage>
</organism>